<reference evidence="12" key="1">
    <citation type="submission" date="2024-05" db="EMBL/GenBank/DDBJ databases">
        <title>Characterization of a novel Rickettsia species. (Rickettsia oklahomia sp. nov.) from Amblyomma americanum ticks.</title>
        <authorList>
            <person name="Korla P.K."/>
            <person name="Karounos M."/>
            <person name="Wilson J.M."/>
            <person name="Little S.E."/>
            <person name="Qurollo B.A."/>
        </authorList>
    </citation>
    <scope>NUCLEOTIDE SEQUENCE</scope>
    <source>
        <strain evidence="12">Oklahoma-10</strain>
    </source>
</reference>
<keyword evidence="7 10" id="KW-0067">ATP-binding</keyword>
<comment type="similarity">
    <text evidence="2 10">Belongs to the folylpolyglutamate synthase family.</text>
</comment>
<evidence type="ECO:0000256" key="4">
    <source>
        <dbReference type="ARBA" id="ARBA00022598"/>
    </source>
</evidence>
<dbReference type="FunFam" id="3.40.1190.10:FF:000011">
    <property type="entry name" value="Folylpolyglutamate synthase/dihydrofolate synthase"/>
    <property type="match status" value="1"/>
</dbReference>
<dbReference type="RefSeq" id="WP_347938801.1">
    <property type="nucleotide sequence ID" value="NZ_CP157197.1"/>
</dbReference>
<dbReference type="GO" id="GO:0004326">
    <property type="term" value="F:tetrahydrofolylpolyglutamate synthase activity"/>
    <property type="evidence" value="ECO:0007669"/>
    <property type="project" value="UniProtKB-EC"/>
</dbReference>
<comment type="catalytic activity">
    <reaction evidence="9">
        <text>(6S)-5,6,7,8-tetrahydrofolyl-(gamma-L-Glu)(n) + L-glutamate + ATP = (6S)-5,6,7,8-tetrahydrofolyl-(gamma-L-Glu)(n+1) + ADP + phosphate + H(+)</text>
        <dbReference type="Rhea" id="RHEA:10580"/>
        <dbReference type="Rhea" id="RHEA-COMP:14738"/>
        <dbReference type="Rhea" id="RHEA-COMP:14740"/>
        <dbReference type="ChEBI" id="CHEBI:15378"/>
        <dbReference type="ChEBI" id="CHEBI:29985"/>
        <dbReference type="ChEBI" id="CHEBI:30616"/>
        <dbReference type="ChEBI" id="CHEBI:43474"/>
        <dbReference type="ChEBI" id="CHEBI:141005"/>
        <dbReference type="ChEBI" id="CHEBI:456216"/>
        <dbReference type="EC" id="6.3.2.17"/>
    </reaction>
</comment>
<evidence type="ECO:0000256" key="2">
    <source>
        <dbReference type="ARBA" id="ARBA00008276"/>
    </source>
</evidence>
<evidence type="ECO:0000256" key="10">
    <source>
        <dbReference type="PIRNR" id="PIRNR001563"/>
    </source>
</evidence>
<dbReference type="Gene3D" id="3.90.190.20">
    <property type="entry name" value="Mur ligase, C-terminal domain"/>
    <property type="match status" value="1"/>
</dbReference>
<dbReference type="SUPFAM" id="SSF53623">
    <property type="entry name" value="MurD-like peptide ligases, catalytic domain"/>
    <property type="match status" value="1"/>
</dbReference>
<dbReference type="InterPro" id="IPR018109">
    <property type="entry name" value="Folylpolyglutamate_synth_CS"/>
</dbReference>
<gene>
    <name evidence="12" type="ORF">AAGW17_04390</name>
</gene>
<dbReference type="EC" id="6.3.2.17" evidence="3"/>
<dbReference type="EMBL" id="CP157197">
    <property type="protein sequence ID" value="XBG66185.1"/>
    <property type="molecule type" value="Genomic_DNA"/>
</dbReference>
<evidence type="ECO:0000256" key="8">
    <source>
        <dbReference type="ARBA" id="ARBA00022842"/>
    </source>
</evidence>
<dbReference type="AlphaFoldDB" id="A0AAU7BY09"/>
<dbReference type="Gene3D" id="3.40.1190.10">
    <property type="entry name" value="Mur-like, catalytic domain"/>
    <property type="match status" value="1"/>
</dbReference>
<dbReference type="NCBIfam" id="TIGR01499">
    <property type="entry name" value="folC"/>
    <property type="match status" value="1"/>
</dbReference>
<dbReference type="SUPFAM" id="SSF53244">
    <property type="entry name" value="MurD-like peptide ligases, peptide-binding domain"/>
    <property type="match status" value="1"/>
</dbReference>
<comment type="cofactor">
    <cofactor evidence="1">
        <name>Mg(2+)</name>
        <dbReference type="ChEBI" id="CHEBI:18420"/>
    </cofactor>
</comment>
<dbReference type="PANTHER" id="PTHR11136">
    <property type="entry name" value="FOLYLPOLYGLUTAMATE SYNTHASE-RELATED"/>
    <property type="match status" value="1"/>
</dbReference>
<keyword evidence="6 10" id="KW-0547">Nucleotide-binding</keyword>
<protein>
    <recommendedName>
        <fullName evidence="3">tetrahydrofolate synthase</fullName>
        <ecNumber evidence="3">6.3.2.17</ecNumber>
    </recommendedName>
</protein>
<keyword evidence="8" id="KW-0460">Magnesium</keyword>
<dbReference type="KEGG" id="rof:AAGW17_04390"/>
<dbReference type="InterPro" id="IPR001645">
    <property type="entry name" value="Folylpolyglutamate_synth"/>
</dbReference>
<keyword evidence="4 10" id="KW-0436">Ligase</keyword>
<evidence type="ECO:0000256" key="1">
    <source>
        <dbReference type="ARBA" id="ARBA00001946"/>
    </source>
</evidence>
<evidence type="ECO:0000256" key="9">
    <source>
        <dbReference type="ARBA" id="ARBA00047493"/>
    </source>
</evidence>
<sequence length="434" mass="48027">MLMPHFPVPIWKNNIKYNLENIASLLKALGDPHLMLPPIIHIAGTNGKGSSAAMLKSIFTLTNYKVHCYTSPHLLEFNERIILAGEKISDNELWQICEQVRVASEKFNIEPSFFEGTTAAAFLAFAGTRADILILETGLGGRLDATNIVAQPLITLITPISYDHMNVLGNTLPLIAVEKAGIMKQCIPCVISMQTLEVYEILFIKAEEIEVPIFCYEYDFGIKKTNNGFIYSSQNFTYEFPIPSLLGDHQLINAASVIALISLINKKFNISNKMISKGLQNTVWSARIEKIEPKKYSKLIGDNVQIWLDGAHNNSGAQVLASWICDNLTSPIYLILGMTKNRNIEEFCSYFRGLIIKGYGVKVLSEPLSHSAERIDSEGKKSGIDFSASDSIEEAISDIKKINGNIKANIIITGSLLLASDFYELLGGLCHTTS</sequence>
<accession>A0AAU7BY09</accession>
<dbReference type="PIRSF" id="PIRSF001563">
    <property type="entry name" value="Folylpolyglu_synth"/>
    <property type="match status" value="1"/>
</dbReference>
<dbReference type="InterPro" id="IPR013221">
    <property type="entry name" value="Mur_ligase_cen"/>
</dbReference>
<evidence type="ECO:0000259" key="11">
    <source>
        <dbReference type="Pfam" id="PF08245"/>
    </source>
</evidence>
<evidence type="ECO:0000256" key="3">
    <source>
        <dbReference type="ARBA" id="ARBA00013025"/>
    </source>
</evidence>
<evidence type="ECO:0000256" key="6">
    <source>
        <dbReference type="ARBA" id="ARBA00022741"/>
    </source>
</evidence>
<dbReference type="GO" id="GO:0005737">
    <property type="term" value="C:cytoplasm"/>
    <property type="evidence" value="ECO:0007669"/>
    <property type="project" value="TreeGrafter"/>
</dbReference>
<keyword evidence="5" id="KW-0479">Metal-binding</keyword>
<dbReference type="Pfam" id="PF08245">
    <property type="entry name" value="Mur_ligase_M"/>
    <property type="match status" value="1"/>
</dbReference>
<dbReference type="GO" id="GO:0046872">
    <property type="term" value="F:metal ion binding"/>
    <property type="evidence" value="ECO:0007669"/>
    <property type="project" value="UniProtKB-KW"/>
</dbReference>
<organism evidence="12">
    <name type="scientific">Rickettsia oklahomensis</name>
    <dbReference type="NCBI Taxonomy" id="3141789"/>
    <lineage>
        <taxon>Bacteria</taxon>
        <taxon>Pseudomonadati</taxon>
        <taxon>Pseudomonadota</taxon>
        <taxon>Alphaproteobacteria</taxon>
        <taxon>Rickettsiales</taxon>
        <taxon>Rickettsiaceae</taxon>
        <taxon>Rickettsieae</taxon>
        <taxon>Rickettsia</taxon>
        <taxon>belli group</taxon>
    </lineage>
</organism>
<dbReference type="GO" id="GO:0005524">
    <property type="term" value="F:ATP binding"/>
    <property type="evidence" value="ECO:0007669"/>
    <property type="project" value="UniProtKB-KW"/>
</dbReference>
<evidence type="ECO:0000256" key="7">
    <source>
        <dbReference type="ARBA" id="ARBA00022840"/>
    </source>
</evidence>
<dbReference type="GO" id="GO:0008841">
    <property type="term" value="F:dihydrofolate synthase activity"/>
    <property type="evidence" value="ECO:0007669"/>
    <property type="project" value="TreeGrafter"/>
</dbReference>
<evidence type="ECO:0000256" key="5">
    <source>
        <dbReference type="ARBA" id="ARBA00022723"/>
    </source>
</evidence>
<dbReference type="InterPro" id="IPR036615">
    <property type="entry name" value="Mur_ligase_C_dom_sf"/>
</dbReference>
<evidence type="ECO:0000313" key="12">
    <source>
        <dbReference type="EMBL" id="XBG66185.1"/>
    </source>
</evidence>
<proteinExistence type="inferred from homology"/>
<feature type="domain" description="Mur ligase central" evidence="11">
    <location>
        <begin position="42"/>
        <end position="260"/>
    </location>
</feature>
<name>A0AAU7BY09_9RICK</name>
<dbReference type="PANTHER" id="PTHR11136:SF0">
    <property type="entry name" value="DIHYDROFOLATE SYNTHETASE-RELATED"/>
    <property type="match status" value="1"/>
</dbReference>
<dbReference type="PROSITE" id="PS01012">
    <property type="entry name" value="FOLYLPOLYGLU_SYNT_2"/>
    <property type="match status" value="1"/>
</dbReference>
<dbReference type="InterPro" id="IPR036565">
    <property type="entry name" value="Mur-like_cat_sf"/>
</dbReference>